<dbReference type="EMBL" id="PKSM01000020">
    <property type="protein sequence ID" value="POW21468.1"/>
    <property type="molecule type" value="Genomic_DNA"/>
</dbReference>
<reference evidence="1 2" key="1">
    <citation type="submission" date="2017-12" db="EMBL/GenBank/DDBJ databases">
        <title>Gene loss provides genomic basis for host adaptation in cereal stripe rust fungi.</title>
        <authorList>
            <person name="Xia C."/>
        </authorList>
    </citation>
    <scope>NUCLEOTIDE SEQUENCE [LARGE SCALE GENOMIC DNA]</scope>
    <source>
        <strain evidence="1 2">93TX-2</strain>
    </source>
</reference>
<keyword evidence="2" id="KW-1185">Reference proteome</keyword>
<dbReference type="VEuPathDB" id="FungiDB:PSHT_02322"/>
<reference evidence="2" key="2">
    <citation type="journal article" date="2018" name="BMC Genomics">
        <title>Genomic insights into host adaptation between the wheat stripe rust pathogen (Puccinia striiformis f. sp. tritici) and the barley stripe rust pathogen (Puccinia striiformis f. sp. hordei).</title>
        <authorList>
            <person name="Xia C."/>
            <person name="Wang M."/>
            <person name="Yin C."/>
            <person name="Cornejo O.E."/>
            <person name="Hulbert S.H."/>
            <person name="Chen X."/>
        </authorList>
    </citation>
    <scope>NUCLEOTIDE SEQUENCE [LARGE SCALE GENOMIC DNA]</scope>
    <source>
        <strain evidence="2">93TX-2</strain>
    </source>
</reference>
<name>A0A2S4WIB9_9BASI</name>
<reference evidence="2" key="3">
    <citation type="journal article" date="2018" name="Mol. Plant Microbe Interact.">
        <title>Genome sequence resources for the wheat stripe rust pathogen (Puccinia striiformis f. sp. tritici) and the barley stripe rust pathogen (Puccinia striiformis f. sp. hordei).</title>
        <authorList>
            <person name="Xia C."/>
            <person name="Wang M."/>
            <person name="Yin C."/>
            <person name="Cornejo O.E."/>
            <person name="Hulbert S.H."/>
            <person name="Chen X."/>
        </authorList>
    </citation>
    <scope>NUCLEOTIDE SEQUENCE [LARGE SCALE GENOMIC DNA]</scope>
    <source>
        <strain evidence="2">93TX-2</strain>
    </source>
</reference>
<gene>
    <name evidence="1" type="ORF">PSHT_02322</name>
</gene>
<accession>A0A2S4WIB9</accession>
<dbReference type="VEuPathDB" id="FungiDB:PSTT_05330"/>
<proteinExistence type="predicted"/>
<dbReference type="Proteomes" id="UP000238274">
    <property type="component" value="Unassembled WGS sequence"/>
</dbReference>
<organism evidence="1 2">
    <name type="scientific">Puccinia striiformis</name>
    <dbReference type="NCBI Taxonomy" id="27350"/>
    <lineage>
        <taxon>Eukaryota</taxon>
        <taxon>Fungi</taxon>
        <taxon>Dikarya</taxon>
        <taxon>Basidiomycota</taxon>
        <taxon>Pucciniomycotina</taxon>
        <taxon>Pucciniomycetes</taxon>
        <taxon>Pucciniales</taxon>
        <taxon>Pucciniaceae</taxon>
        <taxon>Puccinia</taxon>
    </lineage>
</organism>
<comment type="caution">
    <text evidence="1">The sequence shown here is derived from an EMBL/GenBank/DDBJ whole genome shotgun (WGS) entry which is preliminary data.</text>
</comment>
<dbReference type="AlphaFoldDB" id="A0A2S4WIB9"/>
<dbReference type="PANTHER" id="PTHR33069:SF3">
    <property type="entry name" value="DYNEIN HEAVY CHAIN TAIL DOMAIN-CONTAINING PROTEIN"/>
    <property type="match status" value="1"/>
</dbReference>
<sequence>MDMQVVMIQQAKQLIIAGIERIMSKALDFTFYLNTIGLDSEPIPIGRGCDIAPIMSLLYLKWHIHLLQMISCDAGDDTNRLFRNLWSSHTVMVEVIRALDDFMQSILRLSSVSFRSTREGDDPTRVSPTLTLGLSQRIKIMAVLREVKVNFMIYHGTISFSDLSAQLQTGWYPNTVSLGQSVDEAIGEFSGTDLRVYRSIWRDAVSLIDETLGYTVESELSIHRVDGPFAWRLRQLYHAAVPILKLARVLLNKMSKATNTDHHPIERMSHDMQLALISSTHLLASHLDKFVHMIDGDDPYPPRVTLDPLDCIASAVTVALETISDFLDQDFPPYGDRLSNESCKRWYESWTNLFKLATRTYRRTLNG</sequence>
<protein>
    <submittedName>
        <fullName evidence="1">Uncharacterized protein</fullName>
    </submittedName>
</protein>
<evidence type="ECO:0000313" key="2">
    <source>
        <dbReference type="Proteomes" id="UP000238274"/>
    </source>
</evidence>
<evidence type="ECO:0000313" key="1">
    <source>
        <dbReference type="EMBL" id="POW21468.1"/>
    </source>
</evidence>
<dbReference type="PANTHER" id="PTHR33069">
    <property type="entry name" value="CHROMOSOME 7, WHOLE GENOME SHOTGUN SEQUENCE-RELATED"/>
    <property type="match status" value="1"/>
</dbReference>